<dbReference type="PROSITE" id="PS00893">
    <property type="entry name" value="NUDIX_BOX"/>
    <property type="match status" value="1"/>
</dbReference>
<evidence type="ECO:0000256" key="10">
    <source>
        <dbReference type="ARBA" id="ARBA00035861"/>
    </source>
</evidence>
<dbReference type="Pfam" id="PF00293">
    <property type="entry name" value="NUDIX"/>
    <property type="match status" value="1"/>
</dbReference>
<evidence type="ECO:0000256" key="2">
    <source>
        <dbReference type="ARBA" id="ARBA00005582"/>
    </source>
</evidence>
<evidence type="ECO:0000313" key="19">
    <source>
        <dbReference type="EMBL" id="EAU53975.1"/>
    </source>
</evidence>
<evidence type="ECO:0000256" key="13">
    <source>
        <dbReference type="ARBA" id="ARBA00040794"/>
    </source>
</evidence>
<dbReference type="PANTHER" id="PTHR47707:SF1">
    <property type="entry name" value="NUDIX HYDROLASE FAMILY PROTEIN"/>
    <property type="match status" value="1"/>
</dbReference>
<comment type="similarity">
    <text evidence="2 17">Belongs to the Nudix hydrolase family.</text>
</comment>
<keyword evidence="5" id="KW-0479">Metal-binding</keyword>
<gene>
    <name evidence="19" type="ORF">SPV1_13292</name>
</gene>
<keyword evidence="20" id="KW-1185">Reference proteome</keyword>
<comment type="caution">
    <text evidence="19">The sequence shown here is derived from an EMBL/GenBank/DDBJ whole genome shotgun (WGS) entry which is preliminary data.</text>
</comment>
<dbReference type="InterPro" id="IPR020476">
    <property type="entry name" value="Nudix_hydrolase"/>
</dbReference>
<dbReference type="AlphaFoldDB" id="Q0EXE1"/>
<dbReference type="PROSITE" id="PS51462">
    <property type="entry name" value="NUDIX"/>
    <property type="match status" value="1"/>
</dbReference>
<dbReference type="GO" id="GO:0006260">
    <property type="term" value="P:DNA replication"/>
    <property type="evidence" value="ECO:0007669"/>
    <property type="project" value="UniProtKB-KW"/>
</dbReference>
<dbReference type="InterPro" id="IPR047127">
    <property type="entry name" value="MutT-like"/>
</dbReference>
<dbReference type="GO" id="GO:0008413">
    <property type="term" value="F:8-oxo-7,8-dihydroguanosine triphosphate pyrophosphatase activity"/>
    <property type="evidence" value="ECO:0007669"/>
    <property type="project" value="TreeGrafter"/>
</dbReference>
<dbReference type="EC" id="3.6.1.55" evidence="12"/>
<dbReference type="STRING" id="314344.AL013_09720"/>
<name>Q0EXE1_9PROT</name>
<keyword evidence="3" id="KW-0515">Mutator protein</keyword>
<evidence type="ECO:0000256" key="17">
    <source>
        <dbReference type="RuleBase" id="RU003476"/>
    </source>
</evidence>
<dbReference type="GO" id="GO:0006281">
    <property type="term" value="P:DNA repair"/>
    <property type="evidence" value="ECO:0007669"/>
    <property type="project" value="UniProtKB-KW"/>
</dbReference>
<evidence type="ECO:0000256" key="9">
    <source>
        <dbReference type="ARBA" id="ARBA00023204"/>
    </source>
</evidence>
<evidence type="ECO:0000256" key="7">
    <source>
        <dbReference type="ARBA" id="ARBA00022801"/>
    </source>
</evidence>
<dbReference type="PRINTS" id="PR00502">
    <property type="entry name" value="NUDIXFAMILY"/>
</dbReference>
<evidence type="ECO:0000256" key="1">
    <source>
        <dbReference type="ARBA" id="ARBA00001946"/>
    </source>
</evidence>
<evidence type="ECO:0000256" key="5">
    <source>
        <dbReference type="ARBA" id="ARBA00022723"/>
    </source>
</evidence>
<evidence type="ECO:0000256" key="14">
    <source>
        <dbReference type="ARBA" id="ARBA00041592"/>
    </source>
</evidence>
<evidence type="ECO:0000256" key="3">
    <source>
        <dbReference type="ARBA" id="ARBA00022457"/>
    </source>
</evidence>
<comment type="catalytic activity">
    <reaction evidence="11">
        <text>8-oxo-GTP + H2O = 8-oxo-GMP + diphosphate + H(+)</text>
        <dbReference type="Rhea" id="RHEA:67616"/>
        <dbReference type="ChEBI" id="CHEBI:15377"/>
        <dbReference type="ChEBI" id="CHEBI:15378"/>
        <dbReference type="ChEBI" id="CHEBI:33019"/>
        <dbReference type="ChEBI" id="CHEBI:143553"/>
        <dbReference type="ChEBI" id="CHEBI:145694"/>
    </reaction>
</comment>
<proteinExistence type="inferred from homology"/>
<evidence type="ECO:0000259" key="18">
    <source>
        <dbReference type="PROSITE" id="PS51462"/>
    </source>
</evidence>
<dbReference type="GO" id="GO:0044715">
    <property type="term" value="F:8-oxo-dGDP phosphatase activity"/>
    <property type="evidence" value="ECO:0007669"/>
    <property type="project" value="TreeGrafter"/>
</dbReference>
<keyword evidence="8" id="KW-0460">Magnesium</keyword>
<dbReference type="InterPro" id="IPR020084">
    <property type="entry name" value="NUDIX_hydrolase_CS"/>
</dbReference>
<dbReference type="Proteomes" id="UP000005297">
    <property type="component" value="Unassembled WGS sequence"/>
</dbReference>
<dbReference type="EMBL" id="AATS01000014">
    <property type="protein sequence ID" value="EAU53975.1"/>
    <property type="molecule type" value="Genomic_DNA"/>
</dbReference>
<sequence length="127" mass="14060">MLLLKRSTDQHCGGLWSFPGGKVEQGESPQAAAMRELQEETGLTGLTWQSLGTHSFTYPDRLLHFQLFGCLCVSLTSLDCESEHAWVARDRLVDYPMPAANGALLGMLGAYRVSVKDGNQDEDQDRE</sequence>
<keyword evidence="9" id="KW-0234">DNA repair</keyword>
<comment type="cofactor">
    <cofactor evidence="1">
        <name>Mg(2+)</name>
        <dbReference type="ChEBI" id="CHEBI:18420"/>
    </cofactor>
</comment>
<dbReference type="PANTHER" id="PTHR47707">
    <property type="entry name" value="8-OXO-DGTP DIPHOSPHATASE"/>
    <property type="match status" value="1"/>
</dbReference>
<dbReference type="HOGENOM" id="CLU_037162_19_3_0"/>
<evidence type="ECO:0000256" key="6">
    <source>
        <dbReference type="ARBA" id="ARBA00022763"/>
    </source>
</evidence>
<dbReference type="GO" id="GO:0046872">
    <property type="term" value="F:metal ion binding"/>
    <property type="evidence" value="ECO:0007669"/>
    <property type="project" value="UniProtKB-KW"/>
</dbReference>
<evidence type="ECO:0000313" key="20">
    <source>
        <dbReference type="Proteomes" id="UP000005297"/>
    </source>
</evidence>
<keyword evidence="6" id="KW-0227">DNA damage</keyword>
<feature type="domain" description="Nudix hydrolase" evidence="18">
    <location>
        <begin position="1"/>
        <end position="111"/>
    </location>
</feature>
<protein>
    <recommendedName>
        <fullName evidence="13">8-oxo-dGTP diphosphatase</fullName>
        <ecNumber evidence="12">3.6.1.55</ecNumber>
    </recommendedName>
    <alternativeName>
        <fullName evidence="16">7,8-dihydro-8-oxoguanine-triphosphatase</fullName>
    </alternativeName>
    <alternativeName>
        <fullName evidence="15">Mutator protein MutT</fullName>
    </alternativeName>
    <alternativeName>
        <fullName evidence="14">dGTP pyrophosphohydrolase</fullName>
    </alternativeName>
</protein>
<dbReference type="GO" id="GO:0035539">
    <property type="term" value="F:8-oxo-7,8-dihydrodeoxyguanosine triphosphate pyrophosphatase activity"/>
    <property type="evidence" value="ECO:0007669"/>
    <property type="project" value="UniProtKB-EC"/>
</dbReference>
<keyword evidence="7 17" id="KW-0378">Hydrolase</keyword>
<dbReference type="FunCoup" id="Q0EXE1">
    <property type="interactions" value="113"/>
</dbReference>
<dbReference type="GO" id="GO:0044716">
    <property type="term" value="F:8-oxo-GDP phosphatase activity"/>
    <property type="evidence" value="ECO:0007669"/>
    <property type="project" value="TreeGrafter"/>
</dbReference>
<evidence type="ECO:0000256" key="16">
    <source>
        <dbReference type="ARBA" id="ARBA00042798"/>
    </source>
</evidence>
<organism evidence="19 20">
    <name type="scientific">Mariprofundus ferrooxydans PV-1</name>
    <dbReference type="NCBI Taxonomy" id="314345"/>
    <lineage>
        <taxon>Bacteria</taxon>
        <taxon>Pseudomonadati</taxon>
        <taxon>Pseudomonadota</taxon>
        <taxon>Candidatius Mariprofundia</taxon>
        <taxon>Mariprofundales</taxon>
        <taxon>Mariprofundaceae</taxon>
        <taxon>Mariprofundus</taxon>
    </lineage>
</organism>
<dbReference type="InterPro" id="IPR000086">
    <property type="entry name" value="NUDIX_hydrolase_dom"/>
</dbReference>
<dbReference type="Gene3D" id="3.90.79.10">
    <property type="entry name" value="Nucleoside Triphosphate Pyrophosphohydrolase"/>
    <property type="match status" value="1"/>
</dbReference>
<evidence type="ECO:0000256" key="4">
    <source>
        <dbReference type="ARBA" id="ARBA00022705"/>
    </source>
</evidence>
<reference evidence="19 20" key="1">
    <citation type="submission" date="2006-09" db="EMBL/GenBank/DDBJ databases">
        <authorList>
            <person name="Emerson D."/>
            <person name="Ferriera S."/>
            <person name="Johnson J."/>
            <person name="Kravitz S."/>
            <person name="Halpern A."/>
            <person name="Remington K."/>
            <person name="Beeson K."/>
            <person name="Tran B."/>
            <person name="Rogers Y.-H."/>
            <person name="Friedman R."/>
            <person name="Venter J.C."/>
        </authorList>
    </citation>
    <scope>NUCLEOTIDE SEQUENCE [LARGE SCALE GENOMIC DNA]</scope>
    <source>
        <strain evidence="19 20">PV-1</strain>
    </source>
</reference>
<dbReference type="InParanoid" id="Q0EXE1"/>
<keyword evidence="4" id="KW-0235">DNA replication</keyword>
<evidence type="ECO:0000256" key="11">
    <source>
        <dbReference type="ARBA" id="ARBA00036904"/>
    </source>
</evidence>
<evidence type="ECO:0000256" key="15">
    <source>
        <dbReference type="ARBA" id="ARBA00041979"/>
    </source>
</evidence>
<evidence type="ECO:0000256" key="12">
    <source>
        <dbReference type="ARBA" id="ARBA00038905"/>
    </source>
</evidence>
<evidence type="ECO:0000256" key="8">
    <source>
        <dbReference type="ARBA" id="ARBA00022842"/>
    </source>
</evidence>
<comment type="catalytic activity">
    <reaction evidence="10">
        <text>8-oxo-dGTP + H2O = 8-oxo-dGMP + diphosphate + H(+)</text>
        <dbReference type="Rhea" id="RHEA:31575"/>
        <dbReference type="ChEBI" id="CHEBI:15377"/>
        <dbReference type="ChEBI" id="CHEBI:15378"/>
        <dbReference type="ChEBI" id="CHEBI:33019"/>
        <dbReference type="ChEBI" id="CHEBI:63224"/>
        <dbReference type="ChEBI" id="CHEBI:77896"/>
        <dbReference type="EC" id="3.6.1.55"/>
    </reaction>
</comment>
<dbReference type="SUPFAM" id="SSF55811">
    <property type="entry name" value="Nudix"/>
    <property type="match status" value="1"/>
</dbReference>
<dbReference type="eggNOG" id="COG0494">
    <property type="taxonomic scope" value="Bacteria"/>
</dbReference>
<accession>Q0EXE1</accession>
<dbReference type="InterPro" id="IPR015797">
    <property type="entry name" value="NUDIX_hydrolase-like_dom_sf"/>
</dbReference>